<evidence type="ECO:0000313" key="2">
    <source>
        <dbReference type="Proteomes" id="UP000805649"/>
    </source>
</evidence>
<organism evidence="1 2">
    <name type="scientific">Colletotrichum truncatum</name>
    <name type="common">Anthracnose fungus</name>
    <name type="synonym">Colletotrichum capsici</name>
    <dbReference type="NCBI Taxonomy" id="5467"/>
    <lineage>
        <taxon>Eukaryota</taxon>
        <taxon>Fungi</taxon>
        <taxon>Dikarya</taxon>
        <taxon>Ascomycota</taxon>
        <taxon>Pezizomycotina</taxon>
        <taxon>Sordariomycetes</taxon>
        <taxon>Hypocreomycetidae</taxon>
        <taxon>Glomerellales</taxon>
        <taxon>Glomerellaceae</taxon>
        <taxon>Colletotrichum</taxon>
        <taxon>Colletotrichum truncatum species complex</taxon>
    </lineage>
</organism>
<name>A0ACC3YV50_COLTU</name>
<protein>
    <submittedName>
        <fullName evidence="1">Uncharacterized protein</fullName>
    </submittedName>
</protein>
<keyword evidence="2" id="KW-1185">Reference proteome</keyword>
<sequence>MHPRVRSFRRVIILRLSEFLEGASGQRLTLGSLGRGLPAGVEIIAEACGYTTIAADTTSMYKRTDTA</sequence>
<reference evidence="1 2" key="1">
    <citation type="journal article" date="2020" name="Phytopathology">
        <title>Genome Sequence Resources of Colletotrichum truncatum, C. plurivorum, C. musicola, and C. sojae: Four Species Pathogenic to Soybean (Glycine max).</title>
        <authorList>
            <person name="Rogerio F."/>
            <person name="Boufleur T.R."/>
            <person name="Ciampi-Guillardi M."/>
            <person name="Sukno S.A."/>
            <person name="Thon M.R."/>
            <person name="Massola Junior N.S."/>
            <person name="Baroncelli R."/>
        </authorList>
    </citation>
    <scope>NUCLEOTIDE SEQUENCE [LARGE SCALE GENOMIC DNA]</scope>
    <source>
        <strain evidence="1 2">CMES1059</strain>
    </source>
</reference>
<accession>A0ACC3YV50</accession>
<comment type="caution">
    <text evidence="1">The sequence shown here is derived from an EMBL/GenBank/DDBJ whole genome shotgun (WGS) entry which is preliminary data.</text>
</comment>
<dbReference type="Proteomes" id="UP000805649">
    <property type="component" value="Unassembled WGS sequence"/>
</dbReference>
<dbReference type="EMBL" id="VUJX02000006">
    <property type="protein sequence ID" value="KAL0935012.1"/>
    <property type="molecule type" value="Genomic_DNA"/>
</dbReference>
<proteinExistence type="predicted"/>
<gene>
    <name evidence="1" type="ORF">CTRU02_209603</name>
</gene>
<evidence type="ECO:0000313" key="1">
    <source>
        <dbReference type="EMBL" id="KAL0935012.1"/>
    </source>
</evidence>